<evidence type="ECO:0000256" key="1">
    <source>
        <dbReference type="ARBA" id="ARBA00004141"/>
    </source>
</evidence>
<dbReference type="InterPro" id="IPR006696">
    <property type="entry name" value="DUF423"/>
</dbReference>
<protein>
    <submittedName>
        <fullName evidence="7">Uncharacterized membrane protein YgdD, TMEM256/DUF423 family</fullName>
    </submittedName>
</protein>
<dbReference type="OrthoDB" id="9802121at2"/>
<comment type="similarity">
    <text evidence="2">Belongs to the UPF0382 family.</text>
</comment>
<dbReference type="Proteomes" id="UP000199060">
    <property type="component" value="Unassembled WGS sequence"/>
</dbReference>
<dbReference type="Pfam" id="PF04241">
    <property type="entry name" value="DUF423"/>
    <property type="match status" value="1"/>
</dbReference>
<keyword evidence="4 6" id="KW-1133">Transmembrane helix</keyword>
<keyword evidence="3 6" id="KW-0812">Transmembrane</keyword>
<evidence type="ECO:0000313" key="8">
    <source>
        <dbReference type="Proteomes" id="UP000199060"/>
    </source>
</evidence>
<feature type="transmembrane region" description="Helical" evidence="6">
    <location>
        <begin position="76"/>
        <end position="94"/>
    </location>
</feature>
<proteinExistence type="inferred from homology"/>
<dbReference type="AlphaFoldDB" id="A0A1G6RLN1"/>
<feature type="transmembrane region" description="Helical" evidence="6">
    <location>
        <begin position="100"/>
        <end position="123"/>
    </location>
</feature>
<sequence>MNAKHILQIAAILGAIAVGVGAFGAHGLNELLTQNGRLDTFETAVKYHFYHSLALLLVGILAQTKPSYQRGMSFSAINFIIGIVIFSGSLYLLSISGITWLGAITPLGGVAFIFGWIGIFWTVKRR</sequence>
<dbReference type="RefSeq" id="WP_087939471.1">
    <property type="nucleotide sequence ID" value="NZ_FNAC01000013.1"/>
</dbReference>
<accession>A0A1G6RLN1</accession>
<dbReference type="EMBL" id="FNAC01000013">
    <property type="protein sequence ID" value="SDD05590.1"/>
    <property type="molecule type" value="Genomic_DNA"/>
</dbReference>
<reference evidence="8" key="1">
    <citation type="submission" date="2016-10" db="EMBL/GenBank/DDBJ databases">
        <authorList>
            <person name="Varghese N."/>
            <person name="Submissions S."/>
        </authorList>
    </citation>
    <scope>NUCLEOTIDE SEQUENCE [LARGE SCALE GENOMIC DNA]</scope>
    <source>
        <strain evidence="8">DSM 23095</strain>
    </source>
</reference>
<feature type="transmembrane region" description="Helical" evidence="6">
    <location>
        <begin position="7"/>
        <end position="27"/>
    </location>
</feature>
<dbReference type="PANTHER" id="PTHR43461:SF1">
    <property type="entry name" value="TRANSMEMBRANE PROTEIN 256"/>
    <property type="match status" value="1"/>
</dbReference>
<name>A0A1G6RLN1_9BACT</name>
<evidence type="ECO:0000256" key="2">
    <source>
        <dbReference type="ARBA" id="ARBA00009694"/>
    </source>
</evidence>
<evidence type="ECO:0000313" key="7">
    <source>
        <dbReference type="EMBL" id="SDD05590.1"/>
    </source>
</evidence>
<dbReference type="GO" id="GO:0005886">
    <property type="term" value="C:plasma membrane"/>
    <property type="evidence" value="ECO:0007669"/>
    <property type="project" value="TreeGrafter"/>
</dbReference>
<keyword evidence="5 6" id="KW-0472">Membrane</keyword>
<evidence type="ECO:0000256" key="6">
    <source>
        <dbReference type="SAM" id="Phobius"/>
    </source>
</evidence>
<feature type="transmembrane region" description="Helical" evidence="6">
    <location>
        <begin position="47"/>
        <end position="64"/>
    </location>
</feature>
<keyword evidence="8" id="KW-1185">Reference proteome</keyword>
<organism evidence="7 8">
    <name type="scientific">Algoriphagus faecimaris</name>
    <dbReference type="NCBI Taxonomy" id="686796"/>
    <lineage>
        <taxon>Bacteria</taxon>
        <taxon>Pseudomonadati</taxon>
        <taxon>Bacteroidota</taxon>
        <taxon>Cytophagia</taxon>
        <taxon>Cytophagales</taxon>
        <taxon>Cyclobacteriaceae</taxon>
        <taxon>Algoriphagus</taxon>
    </lineage>
</organism>
<evidence type="ECO:0000256" key="3">
    <source>
        <dbReference type="ARBA" id="ARBA00022692"/>
    </source>
</evidence>
<dbReference type="STRING" id="686796.SAMN04488104_101355"/>
<evidence type="ECO:0000256" key="4">
    <source>
        <dbReference type="ARBA" id="ARBA00022989"/>
    </source>
</evidence>
<evidence type="ECO:0000256" key="5">
    <source>
        <dbReference type="ARBA" id="ARBA00023136"/>
    </source>
</evidence>
<dbReference type="PANTHER" id="PTHR43461">
    <property type="entry name" value="TRANSMEMBRANE PROTEIN 256"/>
    <property type="match status" value="1"/>
</dbReference>
<gene>
    <name evidence="7" type="ORF">SAMN04488104_101355</name>
</gene>
<comment type="subcellular location">
    <subcellularLocation>
        <location evidence="1">Membrane</location>
        <topology evidence="1">Multi-pass membrane protein</topology>
    </subcellularLocation>
</comment>